<protein>
    <submittedName>
        <fullName evidence="1">Uncharacterized protein</fullName>
    </submittedName>
</protein>
<keyword evidence="2" id="KW-1185">Reference proteome</keyword>
<reference evidence="1" key="1">
    <citation type="submission" date="2020-07" db="EMBL/GenBank/DDBJ databases">
        <title>Genome sequence and genetic diversity analysis of an under-domesticated orphan crop, white fonio (Digitaria exilis).</title>
        <authorList>
            <person name="Bennetzen J.L."/>
            <person name="Chen S."/>
            <person name="Ma X."/>
            <person name="Wang X."/>
            <person name="Yssel A.E.J."/>
            <person name="Chaluvadi S.R."/>
            <person name="Johnson M."/>
            <person name="Gangashetty P."/>
            <person name="Hamidou F."/>
            <person name="Sanogo M.D."/>
            <person name="Zwaenepoel A."/>
            <person name="Wallace J."/>
            <person name="Van De Peer Y."/>
            <person name="Van Deynze A."/>
        </authorList>
    </citation>
    <scope>NUCLEOTIDE SEQUENCE</scope>
    <source>
        <tissue evidence="1">Leaves</tissue>
    </source>
</reference>
<dbReference type="Proteomes" id="UP000636709">
    <property type="component" value="Unassembled WGS sequence"/>
</dbReference>
<name>A0A835FPJ0_9POAL</name>
<evidence type="ECO:0000313" key="1">
    <source>
        <dbReference type="EMBL" id="KAF8768745.1"/>
    </source>
</evidence>
<accession>A0A835FPJ0</accession>
<dbReference type="EMBL" id="JACEFO010000500">
    <property type="protein sequence ID" value="KAF8768745.1"/>
    <property type="molecule type" value="Genomic_DNA"/>
</dbReference>
<proteinExistence type="predicted"/>
<sequence length="78" mass="8657">MDWFHSLSGNGTDAATKRTRSLAILVVWSIWCERNARIFNAQEKSITTIVNEIKDVARIWGTAGAEHLAALVAPIFSE</sequence>
<gene>
    <name evidence="1" type="ORF">HU200_007303</name>
</gene>
<dbReference type="OrthoDB" id="691548at2759"/>
<dbReference type="AlphaFoldDB" id="A0A835FPJ0"/>
<comment type="caution">
    <text evidence="1">The sequence shown here is derived from an EMBL/GenBank/DDBJ whole genome shotgun (WGS) entry which is preliminary data.</text>
</comment>
<organism evidence="1 2">
    <name type="scientific">Digitaria exilis</name>
    <dbReference type="NCBI Taxonomy" id="1010633"/>
    <lineage>
        <taxon>Eukaryota</taxon>
        <taxon>Viridiplantae</taxon>
        <taxon>Streptophyta</taxon>
        <taxon>Embryophyta</taxon>
        <taxon>Tracheophyta</taxon>
        <taxon>Spermatophyta</taxon>
        <taxon>Magnoliopsida</taxon>
        <taxon>Liliopsida</taxon>
        <taxon>Poales</taxon>
        <taxon>Poaceae</taxon>
        <taxon>PACMAD clade</taxon>
        <taxon>Panicoideae</taxon>
        <taxon>Panicodae</taxon>
        <taxon>Paniceae</taxon>
        <taxon>Anthephorinae</taxon>
        <taxon>Digitaria</taxon>
    </lineage>
</organism>
<evidence type="ECO:0000313" key="2">
    <source>
        <dbReference type="Proteomes" id="UP000636709"/>
    </source>
</evidence>